<organism evidence="1 2">
    <name type="scientific">Actinacidiphila reveromycinica</name>
    <dbReference type="NCBI Taxonomy" id="659352"/>
    <lineage>
        <taxon>Bacteria</taxon>
        <taxon>Bacillati</taxon>
        <taxon>Actinomycetota</taxon>
        <taxon>Actinomycetes</taxon>
        <taxon>Kitasatosporales</taxon>
        <taxon>Streptomycetaceae</taxon>
        <taxon>Actinacidiphila</taxon>
    </lineage>
</organism>
<accession>A0A7R6QBM5</accession>
<reference evidence="1 2" key="1">
    <citation type="journal article" date="2020" name="Sci. Rep.">
        <title>beta-carboline chemical signals induce reveromycin production through a LuxR family regulator in Streptomyces sp. SN-593.</title>
        <authorList>
            <person name="Panthee S."/>
            <person name="Kito N."/>
            <person name="Hayashi T."/>
            <person name="Shimizu T."/>
            <person name="Ishikawa J."/>
            <person name="Hamamoto H."/>
            <person name="Osada H."/>
            <person name="Takahashi S."/>
        </authorList>
    </citation>
    <scope>NUCLEOTIDE SEQUENCE [LARGE SCALE GENOMIC DNA]</scope>
    <source>
        <strain evidence="1 2">SN-593</strain>
        <plasmid evidence="1 2">pRVR1</plasmid>
    </source>
</reference>
<keyword evidence="2" id="KW-1185">Reference proteome</keyword>
<dbReference type="EMBL" id="AP018366">
    <property type="protein sequence ID" value="BBG20687.1"/>
    <property type="molecule type" value="Genomic_DNA"/>
</dbReference>
<dbReference type="Proteomes" id="UP000595703">
    <property type="component" value="Plasmid pRVR1"/>
</dbReference>
<dbReference type="KEGG" id="arev:RVR_P167"/>
<name>A0A7R6QBM5_9ACTN</name>
<sequence length="268" mass="27425">MSEKNFPAPAAVGPVLATITLPMGKVNVTVDPAATIARAVVRTADATGPAADAVRDSRVSQDGNRLTVTVPEMPGGGFNQVVTNVSGRTTVFQSSRSISFGQTVTGVSIVNGRVINGGISGGGMTAVSPIEVLVTLPAGSGVQMRGYNADLTVTGPLAALDLDTHNGTLRAGIVGRLKVHGHNGTNEVDAVTEWVDVETHNGNTYIGAYSGGAAKFTGHNGNVELSATPIASGRIEARSHNGSIRLRGVSGRAHLDVVTHTHNGHISK</sequence>
<evidence type="ECO:0000313" key="2">
    <source>
        <dbReference type="Proteomes" id="UP000595703"/>
    </source>
</evidence>
<proteinExistence type="predicted"/>
<dbReference type="RefSeq" id="WP_202239827.1">
    <property type="nucleotide sequence ID" value="NZ_AP018366.1"/>
</dbReference>
<dbReference type="AlphaFoldDB" id="A0A7R6QBM5"/>
<protein>
    <submittedName>
        <fullName evidence="1">Uncharacterized protein</fullName>
    </submittedName>
</protein>
<gene>
    <name evidence="1" type="ORF">RVR_P167</name>
</gene>
<keyword evidence="1" id="KW-0614">Plasmid</keyword>
<evidence type="ECO:0000313" key="1">
    <source>
        <dbReference type="EMBL" id="BBG20687.1"/>
    </source>
</evidence>
<geneLocation type="plasmid" evidence="1 2">
    <name>pRVR1</name>
</geneLocation>